<feature type="region of interest" description="Disordered" evidence="1">
    <location>
        <begin position="1"/>
        <end position="54"/>
    </location>
</feature>
<dbReference type="GO" id="GO:0033167">
    <property type="term" value="C:ARC complex"/>
    <property type="evidence" value="ECO:0007669"/>
    <property type="project" value="InterPro"/>
</dbReference>
<feature type="region of interest" description="Disordered" evidence="1">
    <location>
        <begin position="483"/>
        <end position="505"/>
    </location>
</feature>
<dbReference type="RefSeq" id="XP_046077776.1">
    <property type="nucleotide sequence ID" value="XM_046218868.1"/>
</dbReference>
<feature type="compositionally biased region" description="Basic and acidic residues" evidence="1">
    <location>
        <begin position="33"/>
        <end position="54"/>
    </location>
</feature>
<dbReference type="EMBL" id="JAJTJA010000001">
    <property type="protein sequence ID" value="KAH8705155.1"/>
    <property type="molecule type" value="Genomic_DNA"/>
</dbReference>
<organism evidence="2 3">
    <name type="scientific">Talaromyces proteolyticus</name>
    <dbReference type="NCBI Taxonomy" id="1131652"/>
    <lineage>
        <taxon>Eukaryota</taxon>
        <taxon>Fungi</taxon>
        <taxon>Dikarya</taxon>
        <taxon>Ascomycota</taxon>
        <taxon>Pezizomycotina</taxon>
        <taxon>Eurotiomycetes</taxon>
        <taxon>Eurotiomycetidae</taxon>
        <taxon>Eurotiales</taxon>
        <taxon>Trichocomaceae</taxon>
        <taxon>Talaromyces</taxon>
        <taxon>Talaromyces sect. Bacilispori</taxon>
    </lineage>
</organism>
<dbReference type="GO" id="GO:0031047">
    <property type="term" value="P:regulatory ncRNA-mediated gene silencing"/>
    <property type="evidence" value="ECO:0007669"/>
    <property type="project" value="InterPro"/>
</dbReference>
<protein>
    <submittedName>
        <fullName evidence="2">Argonaute siRNA chaperone complex subunit Arb1-domain-containing protein</fullName>
    </submittedName>
</protein>
<dbReference type="AlphaFoldDB" id="A0AAD4L5V4"/>
<feature type="compositionally biased region" description="Basic residues" evidence="1">
    <location>
        <begin position="77"/>
        <end position="87"/>
    </location>
</feature>
<name>A0AAD4L5V4_9EURO</name>
<dbReference type="Proteomes" id="UP001201262">
    <property type="component" value="Unassembled WGS sequence"/>
</dbReference>
<accession>A0AAD4L5V4</accession>
<sequence>MGREEQPDPVTAESAESAEKSTTIAEVPIVEPPPDKPEEKVHTPPVAYRDDKNAEEKPLALAEVKGLTAKQKKKLAMKAKYKNRPKSKAAGQPKPTGFEDYFAEGPITPDDHDYEENIYSLDRPIIFRLQEALNRYQQKRRLLNERMYLFADYLRYGGVDVGAKLYGGVSERELKEMDKEGILVARSQANISFNKIKLKVDFELVVKGFLSSHFPDKVQPNNLETVQMATRTIKNWLNYLVFHKVASEHNNNIISAIYICELAEIQLWDNLRLLSVAPGDFNKACSFLFGGHYFDPEAEKESSADWEQERMKRKNKFMTQEIAHKVMKFALACTSTDEQASLFDRLSKANELHATAVQDIDGFEVTEIFMPEQKVRDFYNKHGPDLNPVGKLCAKACRNPDGVYVDLAPGEKLPNIDELEFEFLVEENLLNYYYTGMKVCTNVWEFNCGVYFYDEVFAAYCTFYTVLWNDLMLEWKEPRDLTKEQKLEGKEEDETEKVDAHAEGL</sequence>
<gene>
    <name evidence="2" type="ORF">BGW36DRAFT_402785</name>
</gene>
<evidence type="ECO:0000313" key="2">
    <source>
        <dbReference type="EMBL" id="KAH8705155.1"/>
    </source>
</evidence>
<dbReference type="Pfam" id="PF09692">
    <property type="entry name" value="Arb1"/>
    <property type="match status" value="1"/>
</dbReference>
<feature type="region of interest" description="Disordered" evidence="1">
    <location>
        <begin position="77"/>
        <end position="97"/>
    </location>
</feature>
<dbReference type="GeneID" id="70249155"/>
<keyword evidence="3" id="KW-1185">Reference proteome</keyword>
<dbReference type="InterPro" id="IPR018606">
    <property type="entry name" value="Arb1"/>
</dbReference>
<evidence type="ECO:0000256" key="1">
    <source>
        <dbReference type="SAM" id="MobiDB-lite"/>
    </source>
</evidence>
<evidence type="ECO:0000313" key="3">
    <source>
        <dbReference type="Proteomes" id="UP001201262"/>
    </source>
</evidence>
<reference evidence="2" key="1">
    <citation type="submission" date="2021-12" db="EMBL/GenBank/DDBJ databases">
        <title>Convergent genome expansion in fungi linked to evolution of root-endophyte symbiosis.</title>
        <authorList>
            <consortium name="DOE Joint Genome Institute"/>
            <person name="Ke Y.-H."/>
            <person name="Bonito G."/>
            <person name="Liao H.-L."/>
            <person name="Looney B."/>
            <person name="Rojas-Flechas A."/>
            <person name="Nash J."/>
            <person name="Hameed K."/>
            <person name="Schadt C."/>
            <person name="Martin F."/>
            <person name="Crous P.W."/>
            <person name="Miettinen O."/>
            <person name="Magnuson J.K."/>
            <person name="Labbe J."/>
            <person name="Jacobson D."/>
            <person name="Doktycz M.J."/>
            <person name="Veneault-Fourrey C."/>
            <person name="Kuo A."/>
            <person name="Mondo S."/>
            <person name="Calhoun S."/>
            <person name="Riley R."/>
            <person name="Ohm R."/>
            <person name="LaButti K."/>
            <person name="Andreopoulos B."/>
            <person name="Pangilinan J."/>
            <person name="Nolan M."/>
            <person name="Tritt A."/>
            <person name="Clum A."/>
            <person name="Lipzen A."/>
            <person name="Daum C."/>
            <person name="Barry K."/>
            <person name="Grigoriev I.V."/>
            <person name="Vilgalys R."/>
        </authorList>
    </citation>
    <scope>NUCLEOTIDE SEQUENCE</scope>
    <source>
        <strain evidence="2">PMI_201</strain>
    </source>
</reference>
<proteinExistence type="predicted"/>
<comment type="caution">
    <text evidence="2">The sequence shown here is derived from an EMBL/GenBank/DDBJ whole genome shotgun (WGS) entry which is preliminary data.</text>
</comment>